<organism evidence="5 6">
    <name type="scientific">Armillaria borealis</name>
    <dbReference type="NCBI Taxonomy" id="47425"/>
    <lineage>
        <taxon>Eukaryota</taxon>
        <taxon>Fungi</taxon>
        <taxon>Dikarya</taxon>
        <taxon>Basidiomycota</taxon>
        <taxon>Agaricomycotina</taxon>
        <taxon>Agaricomycetes</taxon>
        <taxon>Agaricomycetidae</taxon>
        <taxon>Agaricales</taxon>
        <taxon>Marasmiineae</taxon>
        <taxon>Physalacriaceae</taxon>
        <taxon>Armillaria</taxon>
    </lineage>
</organism>
<dbReference type="InterPro" id="IPR050452">
    <property type="entry name" value="Metacaspase"/>
</dbReference>
<dbReference type="Proteomes" id="UP001175226">
    <property type="component" value="Unassembled WGS sequence"/>
</dbReference>
<evidence type="ECO:0000313" key="6">
    <source>
        <dbReference type="Proteomes" id="UP001175226"/>
    </source>
</evidence>
<keyword evidence="3" id="KW-0645">Protease</keyword>
<evidence type="ECO:0000256" key="2">
    <source>
        <dbReference type="ARBA" id="ARBA00022703"/>
    </source>
</evidence>
<evidence type="ECO:0000256" key="1">
    <source>
        <dbReference type="ARBA" id="ARBA00009005"/>
    </source>
</evidence>
<comment type="caution">
    <text evidence="5">The sequence shown here is derived from an EMBL/GenBank/DDBJ whole genome shotgun (WGS) entry which is preliminary data.</text>
</comment>
<dbReference type="PANTHER" id="PTHR48104:SF30">
    <property type="entry name" value="METACASPASE-1"/>
    <property type="match status" value="1"/>
</dbReference>
<dbReference type="Gene3D" id="3.40.50.1460">
    <property type="match status" value="1"/>
</dbReference>
<reference evidence="5" key="1">
    <citation type="submission" date="2023-06" db="EMBL/GenBank/DDBJ databases">
        <authorList>
            <consortium name="Lawrence Berkeley National Laboratory"/>
            <person name="Ahrendt S."/>
            <person name="Sahu N."/>
            <person name="Indic B."/>
            <person name="Wong-Bajracharya J."/>
            <person name="Merenyi Z."/>
            <person name="Ke H.-M."/>
            <person name="Monk M."/>
            <person name="Kocsube S."/>
            <person name="Drula E."/>
            <person name="Lipzen A."/>
            <person name="Balint B."/>
            <person name="Henrissat B."/>
            <person name="Andreopoulos B."/>
            <person name="Martin F.M."/>
            <person name="Harder C.B."/>
            <person name="Rigling D."/>
            <person name="Ford K.L."/>
            <person name="Foster G.D."/>
            <person name="Pangilinan J."/>
            <person name="Papanicolaou A."/>
            <person name="Barry K."/>
            <person name="LaButti K."/>
            <person name="Viragh M."/>
            <person name="Koriabine M."/>
            <person name="Yan M."/>
            <person name="Riley R."/>
            <person name="Champramary S."/>
            <person name="Plett K.L."/>
            <person name="Tsai I.J."/>
            <person name="Slot J."/>
            <person name="Sipos G."/>
            <person name="Plett J."/>
            <person name="Nagy L.G."/>
            <person name="Grigoriev I.V."/>
        </authorList>
    </citation>
    <scope>NUCLEOTIDE SEQUENCE</scope>
    <source>
        <strain evidence="5">FPL87.14</strain>
    </source>
</reference>
<keyword evidence="6" id="KW-1185">Reference proteome</keyword>
<dbReference type="GO" id="GO:0006915">
    <property type="term" value="P:apoptotic process"/>
    <property type="evidence" value="ECO:0007669"/>
    <property type="project" value="UniProtKB-KW"/>
</dbReference>
<gene>
    <name evidence="5" type="ORF">EV421DRAFT_2040549</name>
</gene>
<keyword evidence="3" id="KW-0788">Thiol protease</keyword>
<dbReference type="PANTHER" id="PTHR48104">
    <property type="entry name" value="METACASPASE-4"/>
    <property type="match status" value="1"/>
</dbReference>
<dbReference type="AlphaFoldDB" id="A0AA39IYF5"/>
<sequence>MFWPVIEDLEGTPKPPVGYQEPIYFSEPPRSVGTFQRRALLIGINGYSQNPLDGCLNDVHAFHRVLTKHYGFFPSDTTIITDHTPQLPTRANILRALWELARDTEENDCLVVYYAGHGTRYSGSVYSRAPAVQEDVVDAICPIDRGTIANGEMVMDISSRDFDAVLSEVRANVTVVLDCCHGGTFIDVLSCRKGKIRYTNSLPAMGRTLFQVPPVLPAVLHNASRVFLSACTWYEIALECRVDRGNETHGVFTQGLLDALELDIDHTMTYEDLMSQIGPLPSQTPVIRGNGITSRLWDVPRAIAK</sequence>
<proteinExistence type="inferred from homology"/>
<evidence type="ECO:0000256" key="3">
    <source>
        <dbReference type="ARBA" id="ARBA00022807"/>
    </source>
</evidence>
<dbReference type="InterPro" id="IPR011600">
    <property type="entry name" value="Pept_C14_caspase"/>
</dbReference>
<evidence type="ECO:0000259" key="4">
    <source>
        <dbReference type="Pfam" id="PF00656"/>
    </source>
</evidence>
<comment type="similarity">
    <text evidence="1">Belongs to the peptidase C14B family.</text>
</comment>
<dbReference type="Pfam" id="PF00656">
    <property type="entry name" value="Peptidase_C14"/>
    <property type="match status" value="1"/>
</dbReference>
<dbReference type="SUPFAM" id="SSF52129">
    <property type="entry name" value="Caspase-like"/>
    <property type="match status" value="1"/>
</dbReference>
<dbReference type="GO" id="GO:0004197">
    <property type="term" value="F:cysteine-type endopeptidase activity"/>
    <property type="evidence" value="ECO:0007669"/>
    <property type="project" value="InterPro"/>
</dbReference>
<dbReference type="GO" id="GO:0006508">
    <property type="term" value="P:proteolysis"/>
    <property type="evidence" value="ECO:0007669"/>
    <property type="project" value="InterPro"/>
</dbReference>
<dbReference type="GO" id="GO:0005737">
    <property type="term" value="C:cytoplasm"/>
    <property type="evidence" value="ECO:0007669"/>
    <property type="project" value="TreeGrafter"/>
</dbReference>
<accession>A0AA39IYF5</accession>
<evidence type="ECO:0000313" key="5">
    <source>
        <dbReference type="EMBL" id="KAK0432805.1"/>
    </source>
</evidence>
<feature type="domain" description="Peptidase C14 caspase" evidence="4">
    <location>
        <begin position="37"/>
        <end position="275"/>
    </location>
</feature>
<keyword evidence="3" id="KW-0378">Hydrolase</keyword>
<keyword evidence="2" id="KW-0053">Apoptosis</keyword>
<protein>
    <submittedName>
        <fullName evidence="5">Caspase domain-containing protein</fullName>
    </submittedName>
</protein>
<dbReference type="EMBL" id="JAUEPT010000089">
    <property type="protein sequence ID" value="KAK0432805.1"/>
    <property type="molecule type" value="Genomic_DNA"/>
</dbReference>
<name>A0AA39IYF5_9AGAR</name>
<dbReference type="InterPro" id="IPR029030">
    <property type="entry name" value="Caspase-like_dom_sf"/>
</dbReference>